<evidence type="ECO:0000313" key="1">
    <source>
        <dbReference type="EMBL" id="EKE29902.1"/>
    </source>
</evidence>
<protein>
    <recommendedName>
        <fullName evidence="2">DNA alkylation repair protein</fullName>
    </recommendedName>
</protein>
<dbReference type="Pfam" id="PF08713">
    <property type="entry name" value="DNA_alkylation"/>
    <property type="match status" value="1"/>
</dbReference>
<organism evidence="1">
    <name type="scientific">uncultured bacterium</name>
    <name type="common">gcode 4</name>
    <dbReference type="NCBI Taxonomy" id="1234023"/>
    <lineage>
        <taxon>Bacteria</taxon>
        <taxon>environmental samples</taxon>
    </lineage>
</organism>
<dbReference type="PANTHER" id="PTHR34070:SF1">
    <property type="entry name" value="DNA ALKYLATION REPAIR PROTEIN"/>
    <property type="match status" value="1"/>
</dbReference>
<accession>K2G6E6</accession>
<gene>
    <name evidence="1" type="ORF">ACD_2C00079G0019</name>
</gene>
<reference evidence="1" key="1">
    <citation type="journal article" date="2012" name="Science">
        <title>Fermentation, hydrogen, and sulfur metabolism in multiple uncultivated bacterial phyla.</title>
        <authorList>
            <person name="Wrighton K.C."/>
            <person name="Thomas B.C."/>
            <person name="Sharon I."/>
            <person name="Miller C.S."/>
            <person name="Castelle C.J."/>
            <person name="VerBerkmoes N.C."/>
            <person name="Wilkins M.J."/>
            <person name="Hettich R.L."/>
            <person name="Lipton M.S."/>
            <person name="Williams K.H."/>
            <person name="Long P.E."/>
            <person name="Banfield J.F."/>
        </authorList>
    </citation>
    <scope>NUCLEOTIDE SEQUENCE [LARGE SCALE GENOMIC DNA]</scope>
</reference>
<dbReference type="AlphaFoldDB" id="K2G6E6"/>
<proteinExistence type="predicted"/>
<sequence>MLNNLISELHSLANADKAKILSWFFKTGIWQYGEWDIFLWITVPESRKIVNKYYKDLKFNDILILLNSEIHEERLIGASVLVEQFKKASIEDRKEIFDFYLLNSKRFNNWDLVDLSAPSIVWWYLAESWDNKDILYRLVQSENLWEKRISVLATFAFIKKNDFEDILKISKILLKDKHDLMHKAVGWMLREVGKREKAMLIAFLDENTSIMPRTALRYAIERFDEPLRKYYLSFKFQK</sequence>
<dbReference type="InterPro" id="IPR016024">
    <property type="entry name" value="ARM-type_fold"/>
</dbReference>
<dbReference type="PANTHER" id="PTHR34070">
    <property type="entry name" value="ARMADILLO-TYPE FOLD"/>
    <property type="match status" value="1"/>
</dbReference>
<dbReference type="Gene3D" id="1.25.10.90">
    <property type="match status" value="1"/>
</dbReference>
<dbReference type="EMBL" id="AMFJ01000079">
    <property type="protein sequence ID" value="EKE29902.1"/>
    <property type="molecule type" value="Genomic_DNA"/>
</dbReference>
<dbReference type="SUPFAM" id="SSF48371">
    <property type="entry name" value="ARM repeat"/>
    <property type="match status" value="1"/>
</dbReference>
<comment type="caution">
    <text evidence="1">The sequence shown here is derived from an EMBL/GenBank/DDBJ whole genome shotgun (WGS) entry which is preliminary data.</text>
</comment>
<dbReference type="CDD" id="cd06561">
    <property type="entry name" value="AlkD_like"/>
    <property type="match status" value="1"/>
</dbReference>
<name>K2G6E6_9BACT</name>
<evidence type="ECO:0008006" key="2">
    <source>
        <dbReference type="Google" id="ProtNLM"/>
    </source>
</evidence>
<dbReference type="InterPro" id="IPR014825">
    <property type="entry name" value="DNA_alkylation"/>
</dbReference>